<keyword evidence="7" id="KW-1185">Reference proteome</keyword>
<gene>
    <name evidence="6" type="ORF">CLODIP_2_CD10859</name>
</gene>
<dbReference type="SUPFAM" id="SSF48652">
    <property type="entry name" value="Tetraspanin"/>
    <property type="match status" value="1"/>
</dbReference>
<dbReference type="AlphaFoldDB" id="A0A8S1E359"/>
<dbReference type="InterPro" id="IPR008952">
    <property type="entry name" value="Tetraspanin_EC2_sf"/>
</dbReference>
<keyword evidence="4 5" id="KW-0472">Membrane</keyword>
<dbReference type="InterPro" id="IPR018499">
    <property type="entry name" value="Tetraspanin/Peripherin"/>
</dbReference>
<dbReference type="Pfam" id="PF00335">
    <property type="entry name" value="Tetraspanin"/>
    <property type="match status" value="1"/>
</dbReference>
<dbReference type="Proteomes" id="UP000494165">
    <property type="component" value="Unassembled WGS sequence"/>
</dbReference>
<reference evidence="6 7" key="1">
    <citation type="submission" date="2020-04" db="EMBL/GenBank/DDBJ databases">
        <authorList>
            <person name="Alioto T."/>
            <person name="Alioto T."/>
            <person name="Gomez Garrido J."/>
        </authorList>
    </citation>
    <scope>NUCLEOTIDE SEQUENCE [LARGE SCALE GENOMIC DNA]</scope>
</reference>
<keyword evidence="2 5" id="KW-0812">Transmembrane</keyword>
<keyword evidence="3 5" id="KW-1133">Transmembrane helix</keyword>
<feature type="transmembrane region" description="Helical" evidence="5">
    <location>
        <begin position="52"/>
        <end position="74"/>
    </location>
</feature>
<feature type="transmembrane region" description="Helical" evidence="5">
    <location>
        <begin position="201"/>
        <end position="222"/>
    </location>
</feature>
<organism evidence="6 7">
    <name type="scientific">Cloeon dipterum</name>
    <dbReference type="NCBI Taxonomy" id="197152"/>
    <lineage>
        <taxon>Eukaryota</taxon>
        <taxon>Metazoa</taxon>
        <taxon>Ecdysozoa</taxon>
        <taxon>Arthropoda</taxon>
        <taxon>Hexapoda</taxon>
        <taxon>Insecta</taxon>
        <taxon>Pterygota</taxon>
        <taxon>Palaeoptera</taxon>
        <taxon>Ephemeroptera</taxon>
        <taxon>Pisciforma</taxon>
        <taxon>Baetidae</taxon>
        <taxon>Cloeon</taxon>
    </lineage>
</organism>
<evidence type="ECO:0000256" key="3">
    <source>
        <dbReference type="ARBA" id="ARBA00022989"/>
    </source>
</evidence>
<dbReference type="GO" id="GO:0016020">
    <property type="term" value="C:membrane"/>
    <property type="evidence" value="ECO:0007669"/>
    <property type="project" value="UniProtKB-SubCell"/>
</dbReference>
<accession>A0A8S1E359</accession>
<evidence type="ECO:0000256" key="2">
    <source>
        <dbReference type="ARBA" id="ARBA00022692"/>
    </source>
</evidence>
<dbReference type="Gene3D" id="1.10.1450.10">
    <property type="entry name" value="Tetraspanin"/>
    <property type="match status" value="1"/>
</dbReference>
<protein>
    <recommendedName>
        <fullName evidence="8">Tetraspanin</fullName>
    </recommendedName>
</protein>
<proteinExistence type="predicted"/>
<evidence type="ECO:0008006" key="8">
    <source>
        <dbReference type="Google" id="ProtNLM"/>
    </source>
</evidence>
<comment type="subcellular location">
    <subcellularLocation>
        <location evidence="1">Membrane</location>
        <topology evidence="1">Multi-pass membrane protein</topology>
    </subcellularLocation>
</comment>
<sequence length="234" mass="25826">MKDVKKIVFYVLGVLLGACAFVEVTIAAMIYYKTYSSGIHEFIGYGSSGAAMIWLMTSGSLVVFCSALGIYGAINNNRSCLILCTVLTFTNYIIHVLGLSSAFISNLIIERDAVEELKFRRGQYVYHNTTDFIPFMDMLQRTFSCCGVKDVTEWLPEIPASCCAQQYLRNGNCTVARAFDRSCGSLAYVSWEEQSFTLYEAALASFVATLQLVFGGFTIAIIRSTSSYARAASN</sequence>
<dbReference type="OrthoDB" id="10033535at2759"/>
<evidence type="ECO:0000313" key="6">
    <source>
        <dbReference type="EMBL" id="CAB3388501.1"/>
    </source>
</evidence>
<feature type="transmembrane region" description="Helical" evidence="5">
    <location>
        <begin position="7"/>
        <end position="32"/>
    </location>
</feature>
<dbReference type="EMBL" id="CADEPI010000798">
    <property type="protein sequence ID" value="CAB3388501.1"/>
    <property type="molecule type" value="Genomic_DNA"/>
</dbReference>
<feature type="transmembrane region" description="Helical" evidence="5">
    <location>
        <begin position="81"/>
        <end position="109"/>
    </location>
</feature>
<dbReference type="PROSITE" id="PS51257">
    <property type="entry name" value="PROKAR_LIPOPROTEIN"/>
    <property type="match status" value="1"/>
</dbReference>
<evidence type="ECO:0000256" key="4">
    <source>
        <dbReference type="ARBA" id="ARBA00023136"/>
    </source>
</evidence>
<evidence type="ECO:0000256" key="5">
    <source>
        <dbReference type="SAM" id="Phobius"/>
    </source>
</evidence>
<comment type="caution">
    <text evidence="6">The sequence shown here is derived from an EMBL/GenBank/DDBJ whole genome shotgun (WGS) entry which is preliminary data.</text>
</comment>
<evidence type="ECO:0000256" key="1">
    <source>
        <dbReference type="ARBA" id="ARBA00004141"/>
    </source>
</evidence>
<name>A0A8S1E359_9INSE</name>
<evidence type="ECO:0000313" key="7">
    <source>
        <dbReference type="Proteomes" id="UP000494165"/>
    </source>
</evidence>